<dbReference type="PANTHER" id="PTHR31589">
    <property type="entry name" value="PROTEIN, PUTATIVE (DUF239)-RELATED-RELATED"/>
    <property type="match status" value="1"/>
</dbReference>
<dbReference type="PANTHER" id="PTHR31589:SF110">
    <property type="entry name" value="PROTEIN, PUTATIVE (DUF239)-RELATED"/>
    <property type="match status" value="1"/>
</dbReference>
<dbReference type="InterPro" id="IPR004314">
    <property type="entry name" value="Neprosin"/>
</dbReference>
<comment type="caution">
    <text evidence="3">The sequence shown here is derived from an EMBL/GenBank/DDBJ whole genome shotgun (WGS) entry which is preliminary data.</text>
</comment>
<sequence length="530" mass="57658">MSAKQNLLNPELVQWLTERQNSLRIVKTTSTPSGMVLDWVPIESQVSGGKIATPPPAPQARVDDPLRQVKPLTFELDDPSVERGPSGTVPIVRPDLSRLNRTVALTDYLTKRGGLRVNRNRRSEAPADPDPAGYFHNNSGQSGTFYGWDGYFNVWDPTINVPGGGSGEDHSILQVWLQNSSDNILQSLEGGWTVDRILNGDTLPHVFTYYTTNAYSKDGDNIGGYNALHKGWVQYSGPSTTGRTVHPGIGITSISTFDGPQYDLQMKFQLYREPGTGELNWWVSAEGVWMGYYRASLFDQEELGSVVEWIAAGGEVYSDLKNPETTADQMGSGSQALAGAGKAAYLRNLRNQTSMDGTMVDHDGVALSDVATPGGADPYTIQMNMESGGSWGSYLYAGGQTPPTNILATWPTNDRPLPKGVWDGQYWSEAQHSRASNDQFLDPPGGENGAIRFVVTRTPNVDAISFNVAIDRPGDDPTGWTGLGNDSVVELGPVLQHLGLTLAQANERGFYISEVRGATQPFYVFAVMAD</sequence>
<evidence type="ECO:0000313" key="3">
    <source>
        <dbReference type="EMBL" id="NPT47994.1"/>
    </source>
</evidence>
<gene>
    <name evidence="3" type="ORF">GNZ12_43255</name>
</gene>
<evidence type="ECO:0000256" key="1">
    <source>
        <dbReference type="SAM" id="MobiDB-lite"/>
    </source>
</evidence>
<dbReference type="InterPro" id="IPR053168">
    <property type="entry name" value="Glutamic_endopeptidase"/>
</dbReference>
<accession>A0ABX2C4P6</accession>
<dbReference type="Proteomes" id="UP000652198">
    <property type="component" value="Unassembled WGS sequence"/>
</dbReference>
<evidence type="ECO:0000259" key="2">
    <source>
        <dbReference type="PROSITE" id="PS52045"/>
    </source>
</evidence>
<protein>
    <submittedName>
        <fullName evidence="3">DUF239 domain-containing protein</fullName>
    </submittedName>
</protein>
<feature type="region of interest" description="Disordered" evidence="1">
    <location>
        <begin position="117"/>
        <end position="138"/>
    </location>
</feature>
<dbReference type="PROSITE" id="PS52045">
    <property type="entry name" value="NEPROSIN_PEP_CD"/>
    <property type="match status" value="1"/>
</dbReference>
<dbReference type="EMBL" id="WOEY01000187">
    <property type="protein sequence ID" value="NPT47994.1"/>
    <property type="molecule type" value="Genomic_DNA"/>
</dbReference>
<feature type="domain" description="Neprosin PEP catalytic" evidence="2">
    <location>
        <begin position="124"/>
        <end position="405"/>
    </location>
</feature>
<keyword evidence="4" id="KW-1185">Reference proteome</keyword>
<proteinExistence type="predicted"/>
<organism evidence="3 4">
    <name type="scientific">Paraburkholderia solitsugae</name>
    <dbReference type="NCBI Taxonomy" id="2675748"/>
    <lineage>
        <taxon>Bacteria</taxon>
        <taxon>Pseudomonadati</taxon>
        <taxon>Pseudomonadota</taxon>
        <taxon>Betaproteobacteria</taxon>
        <taxon>Burkholderiales</taxon>
        <taxon>Burkholderiaceae</taxon>
        <taxon>Paraburkholderia</taxon>
    </lineage>
</organism>
<name>A0ABX2C4P6_9BURK</name>
<dbReference type="Gene3D" id="3.90.1320.10">
    <property type="entry name" value="Outer-capsid protein sigma 3, large lobe"/>
    <property type="match status" value="1"/>
</dbReference>
<reference evidence="3 4" key="1">
    <citation type="submission" date="2019-11" db="EMBL/GenBank/DDBJ databases">
        <title>Metabolism of dissolved organic matter in forest soils.</title>
        <authorList>
            <person name="Cyle K.T."/>
            <person name="Wilhelm R.C."/>
            <person name="Martinez C.E."/>
        </authorList>
    </citation>
    <scope>NUCLEOTIDE SEQUENCE [LARGE SCALE GENOMIC DNA]</scope>
    <source>
        <strain evidence="3 4">1N</strain>
    </source>
</reference>
<dbReference type="Pfam" id="PF03080">
    <property type="entry name" value="Neprosin"/>
    <property type="match status" value="1"/>
</dbReference>
<dbReference type="RefSeq" id="WP_172319065.1">
    <property type="nucleotide sequence ID" value="NZ_WOEY01000187.1"/>
</dbReference>
<evidence type="ECO:0000313" key="4">
    <source>
        <dbReference type="Proteomes" id="UP000652198"/>
    </source>
</evidence>